<organism evidence="8 9">
    <name type="scientific">Alkalicoccobacillus gibsonii</name>
    <dbReference type="NCBI Taxonomy" id="79881"/>
    <lineage>
        <taxon>Bacteria</taxon>
        <taxon>Bacillati</taxon>
        <taxon>Bacillota</taxon>
        <taxon>Bacilli</taxon>
        <taxon>Bacillales</taxon>
        <taxon>Bacillaceae</taxon>
        <taxon>Alkalicoccobacillus</taxon>
    </lineage>
</organism>
<keyword evidence="3" id="KW-0731">Sigma factor</keyword>
<dbReference type="InterPro" id="IPR013324">
    <property type="entry name" value="RNA_pol_sigma_r3/r4-like"/>
</dbReference>
<feature type="domain" description="RNA polymerase sigma factor 70 region 4 type 2" evidence="7">
    <location>
        <begin position="107"/>
        <end position="158"/>
    </location>
</feature>
<dbReference type="InterPro" id="IPR036388">
    <property type="entry name" value="WH-like_DNA-bd_sf"/>
</dbReference>
<dbReference type="SUPFAM" id="SSF88659">
    <property type="entry name" value="Sigma3 and sigma4 domains of RNA polymerase sigma factors"/>
    <property type="match status" value="1"/>
</dbReference>
<keyword evidence="9" id="KW-1185">Reference proteome</keyword>
<evidence type="ECO:0000256" key="5">
    <source>
        <dbReference type="ARBA" id="ARBA00023163"/>
    </source>
</evidence>
<dbReference type="NCBIfam" id="TIGR02937">
    <property type="entry name" value="sigma70-ECF"/>
    <property type="match status" value="1"/>
</dbReference>
<dbReference type="PANTHER" id="PTHR43133">
    <property type="entry name" value="RNA POLYMERASE ECF-TYPE SIGMA FACTO"/>
    <property type="match status" value="1"/>
</dbReference>
<dbReference type="RefSeq" id="WP_343129634.1">
    <property type="nucleotide sequence ID" value="NZ_JBCITK010000001.1"/>
</dbReference>
<dbReference type="EMBL" id="JBCITK010000001">
    <property type="protein sequence ID" value="MEN0642518.1"/>
    <property type="molecule type" value="Genomic_DNA"/>
</dbReference>
<comment type="caution">
    <text evidence="8">The sequence shown here is derived from an EMBL/GenBank/DDBJ whole genome shotgun (WGS) entry which is preliminary data.</text>
</comment>
<dbReference type="InterPro" id="IPR039425">
    <property type="entry name" value="RNA_pol_sigma-70-like"/>
</dbReference>
<dbReference type="Gene3D" id="1.10.1740.10">
    <property type="match status" value="1"/>
</dbReference>
<dbReference type="Pfam" id="PF08281">
    <property type="entry name" value="Sigma70_r4_2"/>
    <property type="match status" value="1"/>
</dbReference>
<accession>A0ABU9VF39</accession>
<dbReference type="Proteomes" id="UP001418796">
    <property type="component" value="Unassembled WGS sequence"/>
</dbReference>
<evidence type="ECO:0000313" key="9">
    <source>
        <dbReference type="Proteomes" id="UP001418796"/>
    </source>
</evidence>
<reference evidence="8 9" key="1">
    <citation type="submission" date="2024-03" db="EMBL/GenBank/DDBJ databases">
        <title>Bacilli Hybrid Assemblies.</title>
        <authorList>
            <person name="Kovac J."/>
        </authorList>
    </citation>
    <scope>NUCLEOTIDE SEQUENCE [LARGE SCALE GENOMIC DNA]</scope>
    <source>
        <strain evidence="8 9">FSL R7-0666</strain>
    </source>
</reference>
<dbReference type="InterPro" id="IPR013325">
    <property type="entry name" value="RNA_pol_sigma_r2"/>
</dbReference>
<keyword evidence="5" id="KW-0804">Transcription</keyword>
<proteinExistence type="inferred from homology"/>
<evidence type="ECO:0000256" key="3">
    <source>
        <dbReference type="ARBA" id="ARBA00023082"/>
    </source>
</evidence>
<protein>
    <submittedName>
        <fullName evidence="8">RNA polymerase sigma factor</fullName>
    </submittedName>
</protein>
<evidence type="ECO:0000256" key="4">
    <source>
        <dbReference type="ARBA" id="ARBA00023125"/>
    </source>
</evidence>
<gene>
    <name evidence="8" type="ORF">MKY91_04975</name>
</gene>
<dbReference type="PANTHER" id="PTHR43133:SF8">
    <property type="entry name" value="RNA POLYMERASE SIGMA FACTOR HI_1459-RELATED"/>
    <property type="match status" value="1"/>
</dbReference>
<dbReference type="Gene3D" id="1.10.10.10">
    <property type="entry name" value="Winged helix-like DNA-binding domain superfamily/Winged helix DNA-binding domain"/>
    <property type="match status" value="1"/>
</dbReference>
<dbReference type="InterPro" id="IPR013249">
    <property type="entry name" value="RNA_pol_sigma70_r4_t2"/>
</dbReference>
<keyword evidence="2" id="KW-0805">Transcription regulation</keyword>
<dbReference type="CDD" id="cd06171">
    <property type="entry name" value="Sigma70_r4"/>
    <property type="match status" value="1"/>
</dbReference>
<dbReference type="SUPFAM" id="SSF88946">
    <property type="entry name" value="Sigma2 domain of RNA polymerase sigma factors"/>
    <property type="match status" value="1"/>
</dbReference>
<comment type="similarity">
    <text evidence="1">Belongs to the sigma-70 factor family. ECF subfamily.</text>
</comment>
<name>A0ABU9VF39_9BACI</name>
<feature type="domain" description="RNA polymerase sigma-70 region 2" evidence="6">
    <location>
        <begin position="18"/>
        <end position="82"/>
    </location>
</feature>
<dbReference type="InterPro" id="IPR014284">
    <property type="entry name" value="RNA_pol_sigma-70_dom"/>
</dbReference>
<keyword evidence="4" id="KW-0238">DNA-binding</keyword>
<evidence type="ECO:0000259" key="7">
    <source>
        <dbReference type="Pfam" id="PF08281"/>
    </source>
</evidence>
<evidence type="ECO:0000256" key="2">
    <source>
        <dbReference type="ARBA" id="ARBA00023015"/>
    </source>
</evidence>
<evidence type="ECO:0000259" key="6">
    <source>
        <dbReference type="Pfam" id="PF04542"/>
    </source>
</evidence>
<sequence length="218" mass="24819">MRSTVQCTQDNGNFEEVVSPHLKSLERYCHYIANTKWDAEDLMQETLEKLYRYSLHKQVPVSKAYLLKIASNTWTDRLRKKKIEEVLTEHKDVISDDASPTTGIADEAIEQLLKSCTPKQRTVFLLVEALGLSLKETARVLGMSEGSIKSSLHRARKSVHADLFNERAIEEKVVTQYRTILANGDVSTLLRLYFAENKQRKHPTMALTSFSSCLQMAA</sequence>
<evidence type="ECO:0000256" key="1">
    <source>
        <dbReference type="ARBA" id="ARBA00010641"/>
    </source>
</evidence>
<dbReference type="InterPro" id="IPR007627">
    <property type="entry name" value="RNA_pol_sigma70_r2"/>
</dbReference>
<dbReference type="Pfam" id="PF04542">
    <property type="entry name" value="Sigma70_r2"/>
    <property type="match status" value="1"/>
</dbReference>
<evidence type="ECO:0000313" key="8">
    <source>
        <dbReference type="EMBL" id="MEN0642518.1"/>
    </source>
</evidence>